<reference evidence="3 4" key="1">
    <citation type="submission" date="2019-06" db="EMBL/GenBank/DDBJ databases">
        <title>Whole genome shotgun sequence of Glutamicibacter uratoxydans NBRC 15515.</title>
        <authorList>
            <person name="Hosoyama A."/>
            <person name="Uohara A."/>
            <person name="Ohji S."/>
            <person name="Ichikawa N."/>
        </authorList>
    </citation>
    <scope>NUCLEOTIDE SEQUENCE [LARGE SCALE GENOMIC DNA]</scope>
    <source>
        <strain evidence="3 4">NBRC 15515</strain>
    </source>
</reference>
<dbReference type="GO" id="GO:0046872">
    <property type="term" value="F:metal ion binding"/>
    <property type="evidence" value="ECO:0007669"/>
    <property type="project" value="UniProtKB-KW"/>
</dbReference>
<dbReference type="FunFam" id="3.30.70.100:FF:000001">
    <property type="entry name" value="ATPase copper transporting beta"/>
    <property type="match status" value="1"/>
</dbReference>
<comment type="caution">
    <text evidence="3">The sequence shown here is derived from an EMBL/GenBank/DDBJ whole genome shotgun (WGS) entry which is preliminary data.</text>
</comment>
<dbReference type="Gene3D" id="3.30.70.100">
    <property type="match status" value="1"/>
</dbReference>
<gene>
    <name evidence="3" type="ORF">AUR04nite_05100</name>
</gene>
<dbReference type="CDD" id="cd00371">
    <property type="entry name" value="HMA"/>
    <property type="match status" value="1"/>
</dbReference>
<dbReference type="AlphaFoldDB" id="A0A4Y4DNQ8"/>
<dbReference type="InterPro" id="IPR006121">
    <property type="entry name" value="HMA_dom"/>
</dbReference>
<evidence type="ECO:0000313" key="3">
    <source>
        <dbReference type="EMBL" id="GED04978.1"/>
    </source>
</evidence>
<feature type="domain" description="HMA" evidence="2">
    <location>
        <begin position="34"/>
        <end position="102"/>
    </location>
</feature>
<keyword evidence="1" id="KW-0479">Metal-binding</keyword>
<proteinExistence type="predicted"/>
<dbReference type="InterPro" id="IPR036163">
    <property type="entry name" value="HMA_dom_sf"/>
</dbReference>
<dbReference type="Proteomes" id="UP000316612">
    <property type="component" value="Unassembled WGS sequence"/>
</dbReference>
<dbReference type="Pfam" id="PF00403">
    <property type="entry name" value="HMA"/>
    <property type="match status" value="1"/>
</dbReference>
<dbReference type="OrthoDB" id="9813965at2"/>
<dbReference type="RefSeq" id="WP_141361627.1">
    <property type="nucleotide sequence ID" value="NZ_BAAAJL010000003.1"/>
</dbReference>
<evidence type="ECO:0000259" key="2">
    <source>
        <dbReference type="PROSITE" id="PS50846"/>
    </source>
</evidence>
<evidence type="ECO:0000313" key="4">
    <source>
        <dbReference type="Proteomes" id="UP000316612"/>
    </source>
</evidence>
<accession>A0A4Y4DNQ8</accession>
<dbReference type="SUPFAM" id="SSF55008">
    <property type="entry name" value="HMA, heavy metal-associated domain"/>
    <property type="match status" value="1"/>
</dbReference>
<organism evidence="3 4">
    <name type="scientific">Glutamicibacter uratoxydans</name>
    <name type="common">Arthrobacter uratoxydans</name>
    <dbReference type="NCBI Taxonomy" id="43667"/>
    <lineage>
        <taxon>Bacteria</taxon>
        <taxon>Bacillati</taxon>
        <taxon>Actinomycetota</taxon>
        <taxon>Actinomycetes</taxon>
        <taxon>Micrococcales</taxon>
        <taxon>Micrococcaceae</taxon>
        <taxon>Glutamicibacter</taxon>
    </lineage>
</organism>
<dbReference type="PROSITE" id="PS01047">
    <property type="entry name" value="HMA_1"/>
    <property type="match status" value="1"/>
</dbReference>
<name>A0A4Y4DNQ8_GLUUR</name>
<keyword evidence="4" id="KW-1185">Reference proteome</keyword>
<protein>
    <recommendedName>
        <fullName evidence="2">HMA domain-containing protein</fullName>
    </recommendedName>
</protein>
<evidence type="ECO:0000256" key="1">
    <source>
        <dbReference type="ARBA" id="ARBA00022723"/>
    </source>
</evidence>
<dbReference type="PROSITE" id="PS50846">
    <property type="entry name" value="HMA_2"/>
    <property type="match status" value="1"/>
</dbReference>
<dbReference type="InterPro" id="IPR017969">
    <property type="entry name" value="Heavy-metal-associated_CS"/>
</dbReference>
<dbReference type="EMBL" id="BJNY01000002">
    <property type="protein sequence ID" value="GED04978.1"/>
    <property type="molecule type" value="Genomic_DNA"/>
</dbReference>
<sequence>MSQNCGCGCSSNKADEANDLLQIIPRAQAAPVQTQTEVKISGMTCGHCVASVTEELKEIAGVDNVDVVLNASGISTATVSSSAAISEESIRNAIDEAGYTVEAINA</sequence>